<evidence type="ECO:0000259" key="1">
    <source>
        <dbReference type="PROSITE" id="PS50943"/>
    </source>
</evidence>
<dbReference type="RefSeq" id="WP_090851229.1">
    <property type="nucleotide sequence ID" value="NZ_FMZM01000002.1"/>
</dbReference>
<organism evidence="2 3">
    <name type="scientific">Nocardioides lianchengensis</name>
    <dbReference type="NCBI Taxonomy" id="1045774"/>
    <lineage>
        <taxon>Bacteria</taxon>
        <taxon>Bacillati</taxon>
        <taxon>Actinomycetota</taxon>
        <taxon>Actinomycetes</taxon>
        <taxon>Propionibacteriales</taxon>
        <taxon>Nocardioidaceae</taxon>
        <taxon>Nocardioides</taxon>
    </lineage>
</organism>
<proteinExistence type="predicted"/>
<dbReference type="Gene3D" id="1.10.260.40">
    <property type="entry name" value="lambda repressor-like DNA-binding domains"/>
    <property type="match status" value="1"/>
</dbReference>
<dbReference type="STRING" id="1045774.SAMN05421872_102152"/>
<dbReference type="SMART" id="SM00530">
    <property type="entry name" value="HTH_XRE"/>
    <property type="match status" value="1"/>
</dbReference>
<gene>
    <name evidence="2" type="ORF">SAMN05421872_102152</name>
</gene>
<dbReference type="GO" id="GO:0003677">
    <property type="term" value="F:DNA binding"/>
    <property type="evidence" value="ECO:0007669"/>
    <property type="project" value="InterPro"/>
</dbReference>
<dbReference type="Proteomes" id="UP000199034">
    <property type="component" value="Unassembled WGS sequence"/>
</dbReference>
<dbReference type="SUPFAM" id="SSF47413">
    <property type="entry name" value="lambda repressor-like DNA-binding domains"/>
    <property type="match status" value="1"/>
</dbReference>
<dbReference type="InterPro" id="IPR001387">
    <property type="entry name" value="Cro/C1-type_HTH"/>
</dbReference>
<reference evidence="2 3" key="1">
    <citation type="submission" date="2016-10" db="EMBL/GenBank/DDBJ databases">
        <authorList>
            <person name="de Groot N.N."/>
        </authorList>
    </citation>
    <scope>NUCLEOTIDE SEQUENCE [LARGE SCALE GENOMIC DNA]</scope>
    <source>
        <strain evidence="2 3">CGMCC 4.6858</strain>
    </source>
</reference>
<evidence type="ECO:0000313" key="3">
    <source>
        <dbReference type="Proteomes" id="UP000199034"/>
    </source>
</evidence>
<dbReference type="CDD" id="cd00093">
    <property type="entry name" value="HTH_XRE"/>
    <property type="match status" value="1"/>
</dbReference>
<dbReference type="Pfam" id="PF01381">
    <property type="entry name" value="HTH_3"/>
    <property type="match status" value="1"/>
</dbReference>
<dbReference type="AlphaFoldDB" id="A0A1G6L8B5"/>
<dbReference type="EMBL" id="FMZM01000002">
    <property type="protein sequence ID" value="SDC39441.1"/>
    <property type="molecule type" value="Genomic_DNA"/>
</dbReference>
<name>A0A1G6L8B5_9ACTN</name>
<keyword evidence="3" id="KW-1185">Reference proteome</keyword>
<dbReference type="InterPro" id="IPR010982">
    <property type="entry name" value="Lambda_DNA-bd_dom_sf"/>
</dbReference>
<sequence length="120" mass="12782">MANTTALADLTGPTTATHIERSAGSLVRLARAKVGLTQVELAERAHVPQSTISRIESGRTQPSLVLLGQLLAGAGLELRMTLAPFDDHDRVLDRRAAADPARQESAETALDAFLDDLRNG</sequence>
<dbReference type="OrthoDB" id="3237625at2"/>
<evidence type="ECO:0000313" key="2">
    <source>
        <dbReference type="EMBL" id="SDC39441.1"/>
    </source>
</evidence>
<feature type="domain" description="HTH cro/C1-type" evidence="1">
    <location>
        <begin position="27"/>
        <end position="70"/>
    </location>
</feature>
<dbReference type="PROSITE" id="PS50943">
    <property type="entry name" value="HTH_CROC1"/>
    <property type="match status" value="1"/>
</dbReference>
<protein>
    <submittedName>
        <fullName evidence="2">Helix-turn-helix</fullName>
    </submittedName>
</protein>
<accession>A0A1G6L8B5</accession>